<organism evidence="1 2">
    <name type="scientific">Bradyrhizobium elkanii</name>
    <dbReference type="NCBI Taxonomy" id="29448"/>
    <lineage>
        <taxon>Bacteria</taxon>
        <taxon>Pseudomonadati</taxon>
        <taxon>Pseudomonadota</taxon>
        <taxon>Alphaproteobacteria</taxon>
        <taxon>Hyphomicrobiales</taxon>
        <taxon>Nitrobacteraceae</taxon>
        <taxon>Bradyrhizobium</taxon>
    </lineage>
</organism>
<evidence type="ECO:0000313" key="1">
    <source>
        <dbReference type="EMBL" id="MEY9314704.1"/>
    </source>
</evidence>
<proteinExistence type="predicted"/>
<protein>
    <submittedName>
        <fullName evidence="1">Uncharacterized protein</fullName>
    </submittedName>
</protein>
<dbReference type="Proteomes" id="UP001565471">
    <property type="component" value="Unassembled WGS sequence"/>
</dbReference>
<reference evidence="1 2" key="1">
    <citation type="submission" date="2024-07" db="EMBL/GenBank/DDBJ databases">
        <title>Genomic Encyclopedia of Type Strains, Phase V (KMG-V): Genome sequencing to study the core and pangenomes of soil and plant-associated prokaryotes.</title>
        <authorList>
            <person name="Whitman W."/>
        </authorList>
    </citation>
    <scope>NUCLEOTIDE SEQUENCE [LARGE SCALE GENOMIC DNA]</scope>
    <source>
        <strain evidence="1 2">USDA 415</strain>
    </source>
</reference>
<name>A0ABV4EUW8_BRAEL</name>
<evidence type="ECO:0000313" key="2">
    <source>
        <dbReference type="Proteomes" id="UP001565471"/>
    </source>
</evidence>
<dbReference type="EMBL" id="JBGBZA010000002">
    <property type="protein sequence ID" value="MEY9314704.1"/>
    <property type="molecule type" value="Genomic_DNA"/>
</dbReference>
<comment type="caution">
    <text evidence="1">The sequence shown here is derived from an EMBL/GenBank/DDBJ whole genome shotgun (WGS) entry which is preliminary data.</text>
</comment>
<keyword evidence="2" id="KW-1185">Reference proteome</keyword>
<sequence>MNPRYVTPQFWWGQDHTSAKSRSPGSVHALDDLAKIWCLKQIIGVAPAKAALQAVMEGEDIRRMLCRALLLKGFALPQSLSSGANAFVIDIHSKVRSGQSRSSPLACHSRGSAMTQALSSRLVRFALSVLDTAQFREA</sequence>
<gene>
    <name evidence="1" type="ORF">ABIF29_001503</name>
</gene>
<accession>A0ABV4EUW8</accession>